<reference evidence="4" key="1">
    <citation type="submission" date="2022-11" db="UniProtKB">
        <authorList>
            <consortium name="WormBaseParasite"/>
        </authorList>
    </citation>
    <scope>IDENTIFICATION</scope>
</reference>
<keyword evidence="3" id="KW-1185">Reference proteome</keyword>
<dbReference type="Gene3D" id="3.30.559.10">
    <property type="entry name" value="Chloramphenicol acetyltransferase-like domain"/>
    <property type="match status" value="1"/>
</dbReference>
<sequence>MGTESLEIPVSTHLNPIPLSLAQEQIGPINKDGLQYALLALIAQQNSLRTVFGIDKHFNQPYQQVVSLTEAYYSLDWTDKERNNKEQRKYQEELNYEFDLCHPSFRVIFNGKNMLLNHHHIITDGWSMSVFAKQFSDLYNGYCGLYGGIKKNKRLDGHICYADYALWNRQQWNGKRSEESLGMDNCELSLQNDACKDSPQQEKCRKLAQILDSLPPYGTRLIPDFVNCSTKEEATSSFVFQVPVELVAKLNEACGEMCASQYTLFLTAFSRCLDVWRENREDCNELVIGCAVSGREHHQLADLIGYFLNNRGCGRGKERAQQAKKFEDVPFHRAVAMMRARPHVEQGLNPVFQTFFNYRHNLEFQTLTSALTHPHPSTKSLPIRYLSSRAPSTK</sequence>
<dbReference type="GO" id="GO:0047527">
    <property type="term" value="F:2,3-dihydroxybenzoate-serine ligase activity"/>
    <property type="evidence" value="ECO:0007669"/>
    <property type="project" value="TreeGrafter"/>
</dbReference>
<proteinExistence type="predicted"/>
<dbReference type="GO" id="GO:0043041">
    <property type="term" value="P:amino acid activation for nonribosomal peptide biosynthetic process"/>
    <property type="evidence" value="ECO:0007669"/>
    <property type="project" value="TreeGrafter"/>
</dbReference>
<evidence type="ECO:0000259" key="2">
    <source>
        <dbReference type="Pfam" id="PF00668"/>
    </source>
</evidence>
<accession>A0A915DTM1</accession>
<dbReference type="GO" id="GO:0009366">
    <property type="term" value="C:enterobactin synthetase complex"/>
    <property type="evidence" value="ECO:0007669"/>
    <property type="project" value="TreeGrafter"/>
</dbReference>
<evidence type="ECO:0000313" key="4">
    <source>
        <dbReference type="WBParaSite" id="jg23384"/>
    </source>
</evidence>
<dbReference type="SUPFAM" id="SSF52777">
    <property type="entry name" value="CoA-dependent acyltransferases"/>
    <property type="match status" value="2"/>
</dbReference>
<dbReference type="InterPro" id="IPR001242">
    <property type="entry name" value="Condensation_dom"/>
</dbReference>
<name>A0A915DTM1_9BILA</name>
<protein>
    <submittedName>
        <fullName evidence="4">Condensation domain-containing protein</fullName>
    </submittedName>
</protein>
<dbReference type="GO" id="GO:0009239">
    <property type="term" value="P:enterobactin biosynthetic process"/>
    <property type="evidence" value="ECO:0007669"/>
    <property type="project" value="TreeGrafter"/>
</dbReference>
<dbReference type="PANTHER" id="PTHR45527">
    <property type="entry name" value="NONRIBOSOMAL PEPTIDE SYNTHETASE"/>
    <property type="match status" value="1"/>
</dbReference>
<evidence type="ECO:0000313" key="3">
    <source>
        <dbReference type="Proteomes" id="UP000887574"/>
    </source>
</evidence>
<feature type="domain" description="Condensation" evidence="2">
    <location>
        <begin position="27"/>
        <end position="179"/>
    </location>
</feature>
<dbReference type="WBParaSite" id="jg23384">
    <property type="protein sequence ID" value="jg23384"/>
    <property type="gene ID" value="jg23384"/>
</dbReference>
<dbReference type="Proteomes" id="UP000887574">
    <property type="component" value="Unplaced"/>
</dbReference>
<feature type="region of interest" description="Disordered" evidence="1">
    <location>
        <begin position="372"/>
        <end position="394"/>
    </location>
</feature>
<dbReference type="GO" id="GO:0005829">
    <property type="term" value="C:cytosol"/>
    <property type="evidence" value="ECO:0007669"/>
    <property type="project" value="TreeGrafter"/>
</dbReference>
<evidence type="ECO:0000256" key="1">
    <source>
        <dbReference type="SAM" id="MobiDB-lite"/>
    </source>
</evidence>
<dbReference type="Gene3D" id="3.30.559.30">
    <property type="entry name" value="Nonribosomal peptide synthetase, condensation domain"/>
    <property type="match status" value="1"/>
</dbReference>
<dbReference type="GO" id="GO:0031177">
    <property type="term" value="F:phosphopantetheine binding"/>
    <property type="evidence" value="ECO:0007669"/>
    <property type="project" value="TreeGrafter"/>
</dbReference>
<dbReference type="InterPro" id="IPR023213">
    <property type="entry name" value="CAT-like_dom_sf"/>
</dbReference>
<organism evidence="3 4">
    <name type="scientific">Ditylenchus dipsaci</name>
    <dbReference type="NCBI Taxonomy" id="166011"/>
    <lineage>
        <taxon>Eukaryota</taxon>
        <taxon>Metazoa</taxon>
        <taxon>Ecdysozoa</taxon>
        <taxon>Nematoda</taxon>
        <taxon>Chromadorea</taxon>
        <taxon>Rhabditida</taxon>
        <taxon>Tylenchina</taxon>
        <taxon>Tylenchomorpha</taxon>
        <taxon>Sphaerularioidea</taxon>
        <taxon>Anguinidae</taxon>
        <taxon>Anguininae</taxon>
        <taxon>Ditylenchus</taxon>
    </lineage>
</organism>
<dbReference type="AlphaFoldDB" id="A0A915DTM1"/>
<dbReference type="PANTHER" id="PTHR45527:SF1">
    <property type="entry name" value="FATTY ACID SYNTHASE"/>
    <property type="match status" value="1"/>
</dbReference>
<dbReference type="Pfam" id="PF00668">
    <property type="entry name" value="Condensation"/>
    <property type="match status" value="1"/>
</dbReference>